<dbReference type="EMBL" id="LNIX01000010">
    <property type="protein sequence ID" value="OXA49118.1"/>
    <property type="molecule type" value="Genomic_DNA"/>
</dbReference>
<accession>A0A226DVQ3</accession>
<dbReference type="OMA" id="LAMCEPM"/>
<dbReference type="AlphaFoldDB" id="A0A226DVQ3"/>
<sequence length="292" mass="31887">MSLLKCLIALFLMVHGTSCSFAQVTQSPDCGRVEDEYQPYCPKWEPLPTYHPYPYDCKKFLECSNGVAGQCCSPGTVWDQSMLVCNHEGSTPCVIFTTPPPTTTTPTTTTPTTTTSTTTTPTTSTPTTTTPTTTTPTTTTTTKPTTTTPTTTTPTTTTPTTTPKTTTPASTTTEDPITWICPEGYQGPIAHPYDCHYFYICDPGRRACLIECSASLYYNPNTEQCDWPNNVPHCVGGTPPPGTPTPKPQTTTPLPNYRNQPKTDESNVSHDPCEMDETLLKYIRNANANYFS</sequence>
<feature type="domain" description="Chitin-binding type-2" evidence="8">
    <location>
        <begin position="38"/>
        <end position="95"/>
    </location>
</feature>
<feature type="compositionally biased region" description="Pro residues" evidence="6">
    <location>
        <begin position="238"/>
        <end position="247"/>
    </location>
</feature>
<evidence type="ECO:0000256" key="4">
    <source>
        <dbReference type="ARBA" id="ARBA00023157"/>
    </source>
</evidence>
<dbReference type="SMART" id="SM00494">
    <property type="entry name" value="ChtBD2"/>
    <property type="match status" value="2"/>
</dbReference>
<keyword evidence="3" id="KW-0677">Repeat</keyword>
<evidence type="ECO:0000313" key="9">
    <source>
        <dbReference type="EMBL" id="OXA49118.1"/>
    </source>
</evidence>
<evidence type="ECO:0000256" key="6">
    <source>
        <dbReference type="SAM" id="MobiDB-lite"/>
    </source>
</evidence>
<keyword evidence="5" id="KW-0325">Glycoprotein</keyword>
<evidence type="ECO:0000256" key="3">
    <source>
        <dbReference type="ARBA" id="ARBA00022737"/>
    </source>
</evidence>
<dbReference type="Gene3D" id="2.170.140.10">
    <property type="entry name" value="Chitin binding domain"/>
    <property type="match status" value="2"/>
</dbReference>
<dbReference type="Proteomes" id="UP000198287">
    <property type="component" value="Unassembled WGS sequence"/>
</dbReference>
<comment type="caution">
    <text evidence="9">The sequence shown here is derived from an EMBL/GenBank/DDBJ whole genome shotgun (WGS) entry which is preliminary data.</text>
</comment>
<dbReference type="InterPro" id="IPR002557">
    <property type="entry name" value="Chitin-bd_dom"/>
</dbReference>
<keyword evidence="2 7" id="KW-0732">Signal</keyword>
<feature type="compositionally biased region" description="Basic and acidic residues" evidence="6">
    <location>
        <begin position="261"/>
        <end position="271"/>
    </location>
</feature>
<reference evidence="9 10" key="1">
    <citation type="submission" date="2015-12" db="EMBL/GenBank/DDBJ databases">
        <title>The genome of Folsomia candida.</title>
        <authorList>
            <person name="Faddeeva A."/>
            <person name="Derks M.F."/>
            <person name="Anvar Y."/>
            <person name="Smit S."/>
            <person name="Van Straalen N."/>
            <person name="Roelofs D."/>
        </authorList>
    </citation>
    <scope>NUCLEOTIDE SEQUENCE [LARGE SCALE GENOMIC DNA]</scope>
    <source>
        <strain evidence="9 10">VU population</strain>
        <tissue evidence="9">Whole body</tissue>
    </source>
</reference>
<keyword evidence="1" id="KW-0147">Chitin-binding</keyword>
<name>A0A226DVQ3_FOLCA</name>
<dbReference type="InterPro" id="IPR036508">
    <property type="entry name" value="Chitin-bd_dom_sf"/>
</dbReference>
<dbReference type="GO" id="GO:0008061">
    <property type="term" value="F:chitin binding"/>
    <property type="evidence" value="ECO:0007669"/>
    <property type="project" value="UniProtKB-KW"/>
</dbReference>
<proteinExistence type="predicted"/>
<dbReference type="SUPFAM" id="SSF57625">
    <property type="entry name" value="Invertebrate chitin-binding proteins"/>
    <property type="match status" value="2"/>
</dbReference>
<evidence type="ECO:0000256" key="1">
    <source>
        <dbReference type="ARBA" id="ARBA00022669"/>
    </source>
</evidence>
<dbReference type="PANTHER" id="PTHR23301:SF0">
    <property type="entry name" value="CHITIN-BINDING TYPE-2 DOMAIN-CONTAINING PROTEIN-RELATED"/>
    <property type="match status" value="1"/>
</dbReference>
<evidence type="ECO:0000313" key="10">
    <source>
        <dbReference type="Proteomes" id="UP000198287"/>
    </source>
</evidence>
<organism evidence="9 10">
    <name type="scientific">Folsomia candida</name>
    <name type="common">Springtail</name>
    <dbReference type="NCBI Taxonomy" id="158441"/>
    <lineage>
        <taxon>Eukaryota</taxon>
        <taxon>Metazoa</taxon>
        <taxon>Ecdysozoa</taxon>
        <taxon>Arthropoda</taxon>
        <taxon>Hexapoda</taxon>
        <taxon>Collembola</taxon>
        <taxon>Entomobryomorpha</taxon>
        <taxon>Isotomoidea</taxon>
        <taxon>Isotomidae</taxon>
        <taxon>Proisotominae</taxon>
        <taxon>Folsomia</taxon>
    </lineage>
</organism>
<dbReference type="STRING" id="158441.A0A226DVQ3"/>
<dbReference type="PANTHER" id="PTHR23301">
    <property type="entry name" value="CHITIN BINDING PERITROPHIN-A"/>
    <property type="match status" value="1"/>
</dbReference>
<keyword evidence="4" id="KW-1015">Disulfide bond</keyword>
<dbReference type="GO" id="GO:0005576">
    <property type="term" value="C:extracellular region"/>
    <property type="evidence" value="ECO:0007669"/>
    <property type="project" value="InterPro"/>
</dbReference>
<evidence type="ECO:0000256" key="5">
    <source>
        <dbReference type="ARBA" id="ARBA00023180"/>
    </source>
</evidence>
<feature type="signal peptide" evidence="7">
    <location>
        <begin position="1"/>
        <end position="19"/>
    </location>
</feature>
<evidence type="ECO:0000259" key="8">
    <source>
        <dbReference type="PROSITE" id="PS50940"/>
    </source>
</evidence>
<feature type="domain" description="Chitin-binding type-2" evidence="8">
    <location>
        <begin position="178"/>
        <end position="236"/>
    </location>
</feature>
<feature type="region of interest" description="Disordered" evidence="6">
    <location>
        <begin position="97"/>
        <end position="172"/>
    </location>
</feature>
<evidence type="ECO:0000256" key="7">
    <source>
        <dbReference type="SAM" id="SignalP"/>
    </source>
</evidence>
<feature type="compositionally biased region" description="Low complexity" evidence="6">
    <location>
        <begin position="104"/>
        <end position="172"/>
    </location>
</feature>
<feature type="chain" id="PRO_5012375421" description="Chitin-binding type-2 domain-containing protein" evidence="7">
    <location>
        <begin position="20"/>
        <end position="292"/>
    </location>
</feature>
<dbReference type="OrthoDB" id="9987187at2759"/>
<feature type="region of interest" description="Disordered" evidence="6">
    <location>
        <begin position="236"/>
        <end position="271"/>
    </location>
</feature>
<dbReference type="PROSITE" id="PS50940">
    <property type="entry name" value="CHIT_BIND_II"/>
    <property type="match status" value="2"/>
</dbReference>
<keyword evidence="10" id="KW-1185">Reference proteome</keyword>
<dbReference type="Pfam" id="PF01607">
    <property type="entry name" value="CBM_14"/>
    <property type="match status" value="2"/>
</dbReference>
<protein>
    <recommendedName>
        <fullName evidence="8">Chitin-binding type-2 domain-containing protein</fullName>
    </recommendedName>
</protein>
<dbReference type="InterPro" id="IPR051940">
    <property type="entry name" value="Chitin_bind-dev_reg"/>
</dbReference>
<evidence type="ECO:0000256" key="2">
    <source>
        <dbReference type="ARBA" id="ARBA00022729"/>
    </source>
</evidence>
<gene>
    <name evidence="9" type="ORF">Fcan01_16075</name>
</gene>